<reference evidence="2 3" key="1">
    <citation type="submission" date="2016-11" db="EMBL/GenBank/DDBJ databases">
        <authorList>
            <person name="Jaros S."/>
            <person name="Januszkiewicz K."/>
            <person name="Wedrychowicz H."/>
        </authorList>
    </citation>
    <scope>NUCLEOTIDE SEQUENCE [LARGE SCALE GENOMIC DNA]</scope>
    <source>
        <strain evidence="2 3">DSM 22153</strain>
    </source>
</reference>
<protein>
    <recommendedName>
        <fullName evidence="4">DUF2125 domain-containing protein</fullName>
    </recommendedName>
</protein>
<organism evidence="2 3">
    <name type="scientific">Roseibium suaedae</name>
    <dbReference type="NCBI Taxonomy" id="735517"/>
    <lineage>
        <taxon>Bacteria</taxon>
        <taxon>Pseudomonadati</taxon>
        <taxon>Pseudomonadota</taxon>
        <taxon>Alphaproteobacteria</taxon>
        <taxon>Hyphomicrobiales</taxon>
        <taxon>Stappiaceae</taxon>
        <taxon>Roseibium</taxon>
    </lineage>
</organism>
<evidence type="ECO:0000313" key="2">
    <source>
        <dbReference type="EMBL" id="SHM94223.1"/>
    </source>
</evidence>
<evidence type="ECO:0000256" key="1">
    <source>
        <dbReference type="SAM" id="Phobius"/>
    </source>
</evidence>
<dbReference type="Pfam" id="PF09898">
    <property type="entry name" value="DUF2125"/>
    <property type="match status" value="1"/>
</dbReference>
<keyword evidence="1" id="KW-0472">Membrane</keyword>
<evidence type="ECO:0000313" key="3">
    <source>
        <dbReference type="Proteomes" id="UP000186002"/>
    </source>
</evidence>
<dbReference type="RefSeq" id="WP_084082105.1">
    <property type="nucleotide sequence ID" value="NZ_FRBW01000004.1"/>
</dbReference>
<sequence>MTLDKAEKPRSNFKYIALGGTVFAVMALWSGGWFLLKDRLQDEIGNRLAAMSDRGIQASCRDLSIAGFPFRFEVSCAPFLMDTATGLSLSLPGLRTVALVYNPWHVILEAKGPGHFSSLPLELEGNGSWKTGRASARYSFSALKAADFSFENPSWSVDGDGFVSEVSAEQLEFHLREVSGEAGDVEAFLSLDQATSPLAPFLPAPVDLKVHASIPGGASLMAGQPLSLTASEWKVPVKLHQFHISSGSLEVKATGDVTMDTDGFLTGALQVELTDIDGMAALAASLVPEGSSTASTIKGAATAFGHAQKQENGKQVVLLPLTLNKSRVSIGLIPLGTLPPLRP</sequence>
<name>A0A1M7MSZ0_9HYPH</name>
<dbReference type="Proteomes" id="UP000186002">
    <property type="component" value="Unassembled WGS sequence"/>
</dbReference>
<dbReference type="InterPro" id="IPR018666">
    <property type="entry name" value="DUF2125"/>
</dbReference>
<evidence type="ECO:0008006" key="4">
    <source>
        <dbReference type="Google" id="ProtNLM"/>
    </source>
</evidence>
<feature type="transmembrane region" description="Helical" evidence="1">
    <location>
        <begin position="12"/>
        <end position="36"/>
    </location>
</feature>
<dbReference type="OrthoDB" id="7169664at2"/>
<dbReference type="EMBL" id="FRBW01000004">
    <property type="protein sequence ID" value="SHM94223.1"/>
    <property type="molecule type" value="Genomic_DNA"/>
</dbReference>
<accession>A0A1M7MSZ0</accession>
<keyword evidence="1" id="KW-0812">Transmembrane</keyword>
<dbReference type="AlphaFoldDB" id="A0A1M7MSZ0"/>
<keyword evidence="1" id="KW-1133">Transmembrane helix</keyword>
<keyword evidence="3" id="KW-1185">Reference proteome</keyword>
<proteinExistence type="predicted"/>
<dbReference type="STRING" id="735517.SAMN05444272_3540"/>
<gene>
    <name evidence="2" type="ORF">SAMN05444272_3540</name>
</gene>